<dbReference type="Proteomes" id="UP001056539">
    <property type="component" value="Chromosome"/>
</dbReference>
<keyword evidence="3" id="KW-1185">Reference proteome</keyword>
<dbReference type="GO" id="GO:0016740">
    <property type="term" value="F:transferase activity"/>
    <property type="evidence" value="ECO:0007669"/>
    <property type="project" value="UniProtKB-KW"/>
</dbReference>
<dbReference type="AlphaFoldDB" id="A0AAX3BBH6"/>
<protein>
    <submittedName>
        <fullName evidence="2">NTP transferase domain-containing protein</fullName>
    </submittedName>
</protein>
<evidence type="ECO:0000259" key="1">
    <source>
        <dbReference type="Pfam" id="PF00483"/>
    </source>
</evidence>
<dbReference type="InterPro" id="IPR029044">
    <property type="entry name" value="Nucleotide-diphossugar_trans"/>
</dbReference>
<dbReference type="EMBL" id="CP073355">
    <property type="protein sequence ID" value="URA09599.1"/>
    <property type="molecule type" value="Genomic_DNA"/>
</dbReference>
<proteinExistence type="predicted"/>
<feature type="domain" description="Nucleotidyl transferase" evidence="1">
    <location>
        <begin position="3"/>
        <end position="229"/>
    </location>
</feature>
<keyword evidence="2" id="KW-0808">Transferase</keyword>
<dbReference type="Pfam" id="PF00483">
    <property type="entry name" value="NTP_transferase"/>
    <property type="match status" value="1"/>
</dbReference>
<dbReference type="RefSeq" id="WP_271434734.1">
    <property type="nucleotide sequence ID" value="NZ_CP073355.1"/>
</dbReference>
<reference evidence="2" key="2">
    <citation type="submission" date="2022-06" db="EMBL/GenBank/DDBJ databases">
        <title>Thermospira aquatica gen. nov., sp. nov.</title>
        <authorList>
            <person name="Ben Ali Gam Z."/>
            <person name="Labat M."/>
        </authorList>
    </citation>
    <scope>NUCLEOTIDE SEQUENCE</scope>
    <source>
        <strain evidence="2">F1F22</strain>
    </source>
</reference>
<sequence length="239" mass="27182">MQAVVLAGGMGRQIKSELGQAPKPMAIVNGYPFLEYVLLYLRKNGIDEIILSCGYMRSVIESYFGNGKRWGLSISYTDEDFLRGTAGSVKLAEPLIKNNQFVVVNGDTFHDVPIYELIEFHLTHEAWITLALKESEHPERYGVVELGENNQIVRFIGRGHKDLFKLVNTGIYVFSKEALQFIQPNENISLEKDIFPLLTKLGKLYGYVCDGAFLDIEVPENFHQVKEKLKELIAHKEDR</sequence>
<reference evidence="2" key="1">
    <citation type="submission" date="2021-04" db="EMBL/GenBank/DDBJ databases">
        <authorList>
            <person name="Postec A."/>
        </authorList>
    </citation>
    <scope>NUCLEOTIDE SEQUENCE</scope>
    <source>
        <strain evidence="2">F1F22</strain>
    </source>
</reference>
<accession>A0AAX3BBH6</accession>
<dbReference type="SUPFAM" id="SSF53448">
    <property type="entry name" value="Nucleotide-diphospho-sugar transferases"/>
    <property type="match status" value="1"/>
</dbReference>
<dbReference type="InterPro" id="IPR050486">
    <property type="entry name" value="Mannose-1P_guanyltransferase"/>
</dbReference>
<dbReference type="InterPro" id="IPR005835">
    <property type="entry name" value="NTP_transferase_dom"/>
</dbReference>
<dbReference type="Gene3D" id="3.90.550.10">
    <property type="entry name" value="Spore Coat Polysaccharide Biosynthesis Protein SpsA, Chain A"/>
    <property type="match status" value="1"/>
</dbReference>
<organism evidence="2 3">
    <name type="scientific">Thermospira aquatica</name>
    <dbReference type="NCBI Taxonomy" id="2828656"/>
    <lineage>
        <taxon>Bacteria</taxon>
        <taxon>Pseudomonadati</taxon>
        <taxon>Spirochaetota</taxon>
        <taxon>Spirochaetia</taxon>
        <taxon>Brevinematales</taxon>
        <taxon>Thermospiraceae</taxon>
        <taxon>Thermospira</taxon>
    </lineage>
</organism>
<dbReference type="KEGG" id="taqu:KDW03_08895"/>
<dbReference type="PANTHER" id="PTHR22572">
    <property type="entry name" value="SUGAR-1-PHOSPHATE GUANYL TRANSFERASE"/>
    <property type="match status" value="1"/>
</dbReference>
<gene>
    <name evidence="2" type="ORF">KDW03_08895</name>
</gene>
<name>A0AAX3BBH6_9SPIR</name>
<evidence type="ECO:0000313" key="2">
    <source>
        <dbReference type="EMBL" id="URA09599.1"/>
    </source>
</evidence>
<evidence type="ECO:0000313" key="3">
    <source>
        <dbReference type="Proteomes" id="UP001056539"/>
    </source>
</evidence>